<dbReference type="SMART" id="SM00388">
    <property type="entry name" value="HisKA"/>
    <property type="match status" value="1"/>
</dbReference>
<dbReference type="CDD" id="cd00082">
    <property type="entry name" value="HisKA"/>
    <property type="match status" value="1"/>
</dbReference>
<keyword evidence="3" id="KW-0489">Methyltransferase</keyword>
<evidence type="ECO:0000259" key="11">
    <source>
        <dbReference type="PROSITE" id="PS50122"/>
    </source>
</evidence>
<dbReference type="CDD" id="cd16434">
    <property type="entry name" value="CheB-CheR_fusion"/>
    <property type="match status" value="1"/>
</dbReference>
<dbReference type="InterPro" id="IPR013767">
    <property type="entry name" value="PAS_fold"/>
</dbReference>
<dbReference type="CDD" id="cd02440">
    <property type="entry name" value="AdoMet_MTases"/>
    <property type="match status" value="1"/>
</dbReference>
<feature type="domain" description="PAS" evidence="9">
    <location>
        <begin position="867"/>
        <end position="924"/>
    </location>
</feature>
<dbReference type="GO" id="GO:0006355">
    <property type="term" value="P:regulation of DNA-templated transcription"/>
    <property type="evidence" value="ECO:0007669"/>
    <property type="project" value="InterPro"/>
</dbReference>
<dbReference type="InterPro" id="IPR003594">
    <property type="entry name" value="HATPase_dom"/>
</dbReference>
<dbReference type="Pfam" id="PF13596">
    <property type="entry name" value="PAS_10"/>
    <property type="match status" value="1"/>
</dbReference>
<sequence length="1754" mass="196764">MSKKQSSKEKTSVIPDALQKEDQTLIVGIGASAGGVETLIEFFEQVDAGSDMAYVVILHLSPDYDSRLAEILGQVAPIPVIKVTENVRIQPNHVYVVPPNQHLQIQVNQITVSPNLNQEERRAPVDIFFRSLADSHGSRAVGVILSGTGANGSMGLKRIKENGGAVFVQNPREAAFNEMPRHAIATNLVDDILSVAQIPAKLISYRDSLGSVSIRAEAQMRPEDQQQALREVFTHLRLRTGHDFSNYKRPTLMRRLERRINVRNLSDLPAYAAFLREHPEETQALLKDLLISVTNFFRDSKAFLALEQDILPVLTREQDMDGVVRIWVAGCATGEEAYSLAMLMAERTMDMIDAPKVQIFATDIDEAAIAVAREGRYTINDAADISPERLRRFMVPDGDNFRVRQEIREMVLFAHHNVLKDPPFSKIDLITCRNLLIYFNNAAQERVMETFHFALKPGGYLLLGLSETTDGAGDLFATVSRENHIYQSRPVSIRSYPVPENTFLVPAGKKETPEIALPKDSRSLQSRLNFGDLHQQLLEQYAPPSIIVNEDYDILHLSERAGIYLHIAGGEPSKNLLKLIRPELRLELRTAFYQAVQQRTNVEAPNLRVRIDDKTQTLTLHVRPVLDEADSGRNNPAKGFLLVIFEPTGQHTGPAASILASEEPMARQLEEELVRIKAQLRTSSEQHETQAEELKASNEELQAMNEELRSAAEELETSKEELQSINEELTTVNQELKVKLEEISFTRNNLQNLINSTDLATLFLDRSLRVILFTPAARTIFNLISSDSGRPLTDITNRLSDDDLLRDAESVLEKLQPVEREVQTSDGQLFLMRVLPYRTAEDRINGVVLTFVDISRRKAAEEAVRQSEERMRLVFESAKDYAILTQDLDRNVTSWSPGAHSITGYSEADILGQSADILFTPEDRKNGVPESEEQTTRKQGYAINERWHVRKDGTRFWGSGSVWPLKDGQGKLLGFVKIMRDLTEQRAAEEARSFLAAIVESSQDAIMTVNFEGIITSWNQASQELYGYSSSQAIGHPLSMLTLPKDLDQLLKDTEKIKISEKVEIFDTIRVNKDGREMQLEVIMSPVKNSAGQVIGVSTIARDITLRKQTERVQALKNLTWQQQTELLARTGSWEYDRTSGEFIWSEGMYQLFNLPVGTPVHDSIYQDFTSGNDKEVAQQFTNWLKEGTEPIEQILRIHTGNSIKYLKVRGVPLISESGAIIKMLGTDWDITEQVLAQEQIRQSEAQLRTLVENTPDVITRWDTNLRLLFANSAFINKSGQTLENLLGKTNIQMGQPDDIAGPYMNKLQRTFDTGKPQEHYNSFPTPKGRFDYYSRMVPEHGPDGSVHSVLAIARDITELQKAQQQTRETAENLQAVLDASPACIGLLKAVRDEANNDIVTGFQLAVGNQKLAEFFGEPLYELLGKPANHFETLLWGPQTSDFLMEVYNANNPRYDEKYLTSEGQERWLAVAISRQDDGVVLTGLDITELKQAQNQQQFWLGELENASQNAQAVAQLREALKERGELLRSASHDLRGQVGVIASAAQLLGMSGNEADNNVLIQMIQRNTKQMTQLMSSLLDFARLEAAQEIIHISRFDVAGLLQELVHNTQPMADQQGLWLKAQGPDNMEVESDPVQIRRVAQNLLLNALKYTREGGVTITWERLTDVPGWYFTVADTGPGLSARLLARLKGEPEESMPGEIAMVHKSGGEGIGLAIVNRLCKLLGCQLLVESDPEQGTRFEIRLLKKSGMDDC</sequence>
<comment type="caution">
    <text evidence="13">The sequence shown here is derived from an EMBL/GenBank/DDBJ whole genome shotgun (WGS) entry which is preliminary data.</text>
</comment>
<dbReference type="GO" id="GO:0008984">
    <property type="term" value="F:protein-glutamate methylesterase activity"/>
    <property type="evidence" value="ECO:0007669"/>
    <property type="project" value="InterPro"/>
</dbReference>
<dbReference type="SUPFAM" id="SSF52738">
    <property type="entry name" value="Methylesterase CheB, C-terminal domain"/>
    <property type="match status" value="1"/>
</dbReference>
<evidence type="ECO:0000256" key="3">
    <source>
        <dbReference type="ARBA" id="ARBA00022603"/>
    </source>
</evidence>
<dbReference type="InterPro" id="IPR000700">
    <property type="entry name" value="PAS-assoc_C"/>
</dbReference>
<dbReference type="Gene3D" id="3.30.450.20">
    <property type="entry name" value="PAS domain"/>
    <property type="match status" value="6"/>
</dbReference>
<feature type="domain" description="PAC" evidence="10">
    <location>
        <begin position="816"/>
        <end position="866"/>
    </location>
</feature>
<feature type="domain" description="PAC" evidence="10">
    <location>
        <begin position="1064"/>
        <end position="1116"/>
    </location>
</feature>
<organism evidence="13 14">
    <name type="scientific">Dyadobacter flavalbus</name>
    <dbReference type="NCBI Taxonomy" id="2579942"/>
    <lineage>
        <taxon>Bacteria</taxon>
        <taxon>Pseudomonadati</taxon>
        <taxon>Bacteroidota</taxon>
        <taxon>Cytophagia</taxon>
        <taxon>Cytophagales</taxon>
        <taxon>Spirosomataceae</taxon>
        <taxon>Dyadobacter</taxon>
    </lineage>
</organism>
<dbReference type="Pfam" id="PF00989">
    <property type="entry name" value="PAS"/>
    <property type="match status" value="1"/>
</dbReference>
<dbReference type="SMART" id="SM00387">
    <property type="entry name" value="HATPase_c"/>
    <property type="match status" value="1"/>
</dbReference>
<dbReference type="Gene3D" id="3.30.565.10">
    <property type="entry name" value="Histidine kinase-like ATPase, C-terminal domain"/>
    <property type="match status" value="1"/>
</dbReference>
<evidence type="ECO:0000259" key="10">
    <source>
        <dbReference type="PROSITE" id="PS50113"/>
    </source>
</evidence>
<feature type="domain" description="Histidine kinase" evidence="8">
    <location>
        <begin position="1530"/>
        <end position="1749"/>
    </location>
</feature>
<dbReference type="InterPro" id="IPR036890">
    <property type="entry name" value="HATPase_C_sf"/>
</dbReference>
<name>A0A5M8QSQ6_9BACT</name>
<dbReference type="PROSITE" id="PS50109">
    <property type="entry name" value="HIS_KIN"/>
    <property type="match status" value="1"/>
</dbReference>
<dbReference type="SMART" id="SM00091">
    <property type="entry name" value="PAS"/>
    <property type="match status" value="5"/>
</dbReference>
<evidence type="ECO:0000259" key="12">
    <source>
        <dbReference type="PROSITE" id="PS50123"/>
    </source>
</evidence>
<dbReference type="SUPFAM" id="SSF55874">
    <property type="entry name" value="ATPase domain of HSP90 chaperone/DNA topoisomerase II/histidine kinase"/>
    <property type="match status" value="1"/>
</dbReference>
<dbReference type="GO" id="GO:0032259">
    <property type="term" value="P:methylation"/>
    <property type="evidence" value="ECO:0007669"/>
    <property type="project" value="UniProtKB-KW"/>
</dbReference>
<dbReference type="GO" id="GO:0006935">
    <property type="term" value="P:chemotaxis"/>
    <property type="evidence" value="ECO:0007669"/>
    <property type="project" value="InterPro"/>
</dbReference>
<dbReference type="Pfam" id="PF02518">
    <property type="entry name" value="HATPase_c"/>
    <property type="match status" value="1"/>
</dbReference>
<dbReference type="PROSITE" id="PS50123">
    <property type="entry name" value="CHER"/>
    <property type="match status" value="1"/>
</dbReference>
<dbReference type="InterPro" id="IPR013656">
    <property type="entry name" value="PAS_4"/>
</dbReference>
<feature type="coiled-coil region" evidence="7">
    <location>
        <begin position="1490"/>
        <end position="1524"/>
    </location>
</feature>
<keyword evidence="7" id="KW-0175">Coiled coil</keyword>
<dbReference type="Pfam" id="PF00512">
    <property type="entry name" value="HisKA"/>
    <property type="match status" value="1"/>
</dbReference>
<dbReference type="InterPro" id="IPR035965">
    <property type="entry name" value="PAS-like_dom_sf"/>
</dbReference>
<evidence type="ECO:0000256" key="1">
    <source>
        <dbReference type="ARBA" id="ARBA00000085"/>
    </source>
</evidence>
<dbReference type="InterPro" id="IPR029063">
    <property type="entry name" value="SAM-dependent_MTases_sf"/>
</dbReference>
<dbReference type="SUPFAM" id="SSF47384">
    <property type="entry name" value="Homodimeric domain of signal transducing histidine kinase"/>
    <property type="match status" value="1"/>
</dbReference>
<dbReference type="PROSITE" id="PS50113">
    <property type="entry name" value="PAC"/>
    <property type="match status" value="4"/>
</dbReference>
<feature type="domain" description="CheB-type methylesterase" evidence="11">
    <location>
        <begin position="26"/>
        <end position="209"/>
    </location>
</feature>
<dbReference type="Pfam" id="PF03705">
    <property type="entry name" value="CheR_N"/>
    <property type="match status" value="1"/>
</dbReference>
<dbReference type="InterPro" id="IPR005467">
    <property type="entry name" value="His_kinase_dom"/>
</dbReference>
<dbReference type="SMART" id="SM00138">
    <property type="entry name" value="MeTrc"/>
    <property type="match status" value="1"/>
</dbReference>
<dbReference type="InterPro" id="IPR050903">
    <property type="entry name" value="Bact_Chemotaxis_MeTrfase"/>
</dbReference>
<dbReference type="PANTHER" id="PTHR24422:SF27">
    <property type="entry name" value="PROTEIN-GLUTAMATE O-METHYLTRANSFERASE"/>
    <property type="match status" value="1"/>
</dbReference>
<evidence type="ECO:0000256" key="6">
    <source>
        <dbReference type="PROSITE-ProRule" id="PRU00050"/>
    </source>
</evidence>
<evidence type="ECO:0000256" key="5">
    <source>
        <dbReference type="ARBA" id="ARBA00022691"/>
    </source>
</evidence>
<dbReference type="SUPFAM" id="SSF47757">
    <property type="entry name" value="Chemotaxis receptor methyltransferase CheR, N-terminal domain"/>
    <property type="match status" value="1"/>
</dbReference>
<dbReference type="CDD" id="cd00130">
    <property type="entry name" value="PAS"/>
    <property type="match status" value="3"/>
</dbReference>
<feature type="domain" description="PAS" evidence="9">
    <location>
        <begin position="1244"/>
        <end position="1299"/>
    </location>
</feature>
<comment type="catalytic activity">
    <reaction evidence="2">
        <text>L-glutamyl-[protein] + S-adenosyl-L-methionine = [protein]-L-glutamate 5-O-methyl ester + S-adenosyl-L-homocysteine</text>
        <dbReference type="Rhea" id="RHEA:24452"/>
        <dbReference type="Rhea" id="RHEA-COMP:10208"/>
        <dbReference type="Rhea" id="RHEA-COMP:10311"/>
        <dbReference type="ChEBI" id="CHEBI:29973"/>
        <dbReference type="ChEBI" id="CHEBI:57856"/>
        <dbReference type="ChEBI" id="CHEBI:59789"/>
        <dbReference type="ChEBI" id="CHEBI:82795"/>
        <dbReference type="EC" id="2.1.1.80"/>
    </reaction>
</comment>
<feature type="domain" description="PAC" evidence="10">
    <location>
        <begin position="942"/>
        <end position="994"/>
    </location>
</feature>
<dbReference type="Pfam" id="PF01339">
    <property type="entry name" value="CheB_methylest"/>
    <property type="match status" value="1"/>
</dbReference>
<dbReference type="InterPro" id="IPR022642">
    <property type="entry name" value="CheR_C"/>
</dbReference>
<dbReference type="Gene3D" id="3.40.50.150">
    <property type="entry name" value="Vaccinia Virus protein VP39"/>
    <property type="match status" value="1"/>
</dbReference>
<dbReference type="PROSITE" id="PS50112">
    <property type="entry name" value="PAS"/>
    <property type="match status" value="3"/>
</dbReference>
<gene>
    <name evidence="13" type="ORF">FEM33_16560</name>
</gene>
<dbReference type="OrthoDB" id="9816309at2"/>
<dbReference type="InterPro" id="IPR000780">
    <property type="entry name" value="CheR_MeTrfase"/>
</dbReference>
<evidence type="ECO:0000256" key="2">
    <source>
        <dbReference type="ARBA" id="ARBA00001541"/>
    </source>
</evidence>
<dbReference type="Pfam" id="PF01739">
    <property type="entry name" value="CheR"/>
    <property type="match status" value="1"/>
</dbReference>
<dbReference type="PROSITE" id="PS50122">
    <property type="entry name" value="CHEB"/>
    <property type="match status" value="1"/>
</dbReference>
<dbReference type="Gene3D" id="3.40.50.180">
    <property type="entry name" value="Methylesterase CheB, C-terminal domain"/>
    <property type="match status" value="1"/>
</dbReference>
<dbReference type="RefSeq" id="WP_139013111.1">
    <property type="nucleotide sequence ID" value="NZ_VBSN01000049.1"/>
</dbReference>
<dbReference type="InterPro" id="IPR000673">
    <property type="entry name" value="Sig_transdc_resp-reg_Me-estase"/>
</dbReference>
<dbReference type="NCBIfam" id="TIGR00229">
    <property type="entry name" value="sensory_box"/>
    <property type="match status" value="3"/>
</dbReference>
<dbReference type="Gene3D" id="1.10.155.10">
    <property type="entry name" value="Chemotaxis receptor methyltransferase CheR, N-terminal domain"/>
    <property type="match status" value="1"/>
</dbReference>
<dbReference type="Proteomes" id="UP000323994">
    <property type="component" value="Unassembled WGS sequence"/>
</dbReference>
<dbReference type="GO" id="GO:0008983">
    <property type="term" value="F:protein-glutamate O-methyltransferase activity"/>
    <property type="evidence" value="ECO:0007669"/>
    <property type="project" value="UniProtKB-EC"/>
</dbReference>
<dbReference type="SMART" id="SM00086">
    <property type="entry name" value="PAC"/>
    <property type="match status" value="6"/>
</dbReference>
<dbReference type="EMBL" id="VBSN01000049">
    <property type="protein sequence ID" value="KAA6438308.1"/>
    <property type="molecule type" value="Genomic_DNA"/>
</dbReference>
<dbReference type="InterPro" id="IPR035909">
    <property type="entry name" value="CheB_C"/>
</dbReference>
<feature type="domain" description="PAS" evidence="9">
    <location>
        <begin position="991"/>
        <end position="1061"/>
    </location>
</feature>
<dbReference type="InterPro" id="IPR022641">
    <property type="entry name" value="CheR_N"/>
</dbReference>
<feature type="coiled-coil region" evidence="7">
    <location>
        <begin position="666"/>
        <end position="753"/>
    </location>
</feature>
<reference evidence="13 14" key="1">
    <citation type="submission" date="2019-05" db="EMBL/GenBank/DDBJ databases">
        <authorList>
            <person name="Qu J.-H."/>
        </authorList>
    </citation>
    <scope>NUCLEOTIDE SEQUENCE [LARGE SCALE GENOMIC DNA]</scope>
    <source>
        <strain evidence="13 14">NS28</strain>
    </source>
</reference>
<dbReference type="SUPFAM" id="SSF53335">
    <property type="entry name" value="S-adenosyl-L-methionine-dependent methyltransferases"/>
    <property type="match status" value="1"/>
</dbReference>
<dbReference type="InterPro" id="IPR000014">
    <property type="entry name" value="PAS"/>
</dbReference>
<feature type="domain" description="CheR-type methyltransferase" evidence="12">
    <location>
        <begin position="217"/>
        <end position="499"/>
    </location>
</feature>
<evidence type="ECO:0000256" key="4">
    <source>
        <dbReference type="ARBA" id="ARBA00022679"/>
    </source>
</evidence>
<feature type="domain" description="PAC" evidence="10">
    <location>
        <begin position="1190"/>
        <end position="1243"/>
    </location>
</feature>
<evidence type="ECO:0000259" key="8">
    <source>
        <dbReference type="PROSITE" id="PS50109"/>
    </source>
</evidence>
<evidence type="ECO:0000259" key="9">
    <source>
        <dbReference type="PROSITE" id="PS50112"/>
    </source>
</evidence>
<dbReference type="InterPro" id="IPR003661">
    <property type="entry name" value="HisK_dim/P_dom"/>
</dbReference>
<dbReference type="GO" id="GO:0000156">
    <property type="term" value="F:phosphorelay response regulator activity"/>
    <property type="evidence" value="ECO:0007669"/>
    <property type="project" value="InterPro"/>
</dbReference>
<accession>A0A5M8QSQ6</accession>
<dbReference type="Gene3D" id="1.10.287.130">
    <property type="match status" value="1"/>
</dbReference>
<dbReference type="PANTHER" id="PTHR24422">
    <property type="entry name" value="CHEMOTAXIS PROTEIN METHYLTRANSFERASE"/>
    <property type="match status" value="1"/>
</dbReference>
<protein>
    <submittedName>
        <fullName evidence="13">PAS domain S-box protein</fullName>
    </submittedName>
</protein>
<dbReference type="InterPro" id="IPR036804">
    <property type="entry name" value="CheR_N_sf"/>
</dbReference>
<dbReference type="InterPro" id="IPR001610">
    <property type="entry name" value="PAC"/>
</dbReference>
<dbReference type="InterPro" id="IPR036097">
    <property type="entry name" value="HisK_dim/P_sf"/>
</dbReference>
<dbReference type="GO" id="GO:0005737">
    <property type="term" value="C:cytoplasm"/>
    <property type="evidence" value="ECO:0007669"/>
    <property type="project" value="InterPro"/>
</dbReference>
<dbReference type="GO" id="GO:0000155">
    <property type="term" value="F:phosphorelay sensor kinase activity"/>
    <property type="evidence" value="ECO:0007669"/>
    <property type="project" value="InterPro"/>
</dbReference>
<dbReference type="PRINTS" id="PR00996">
    <property type="entry name" value="CHERMTFRASE"/>
</dbReference>
<dbReference type="Pfam" id="PF13426">
    <property type="entry name" value="PAS_9"/>
    <property type="match status" value="1"/>
</dbReference>
<comment type="catalytic activity">
    <reaction evidence="1">
        <text>ATP + protein L-histidine = ADP + protein N-phospho-L-histidine.</text>
        <dbReference type="EC" id="2.7.13.3"/>
    </reaction>
</comment>
<evidence type="ECO:0000256" key="7">
    <source>
        <dbReference type="SAM" id="Coils"/>
    </source>
</evidence>
<evidence type="ECO:0000313" key="14">
    <source>
        <dbReference type="Proteomes" id="UP000323994"/>
    </source>
</evidence>
<keyword evidence="14" id="KW-1185">Reference proteome</keyword>
<keyword evidence="5" id="KW-0949">S-adenosyl-L-methionine</keyword>
<dbReference type="SUPFAM" id="SSF55785">
    <property type="entry name" value="PYP-like sensor domain (PAS domain)"/>
    <property type="match status" value="6"/>
</dbReference>
<proteinExistence type="predicted"/>
<evidence type="ECO:0000313" key="13">
    <source>
        <dbReference type="EMBL" id="KAA6438308.1"/>
    </source>
</evidence>
<comment type="caution">
    <text evidence="6">Lacks conserved residue(s) required for the propagation of feature annotation.</text>
</comment>
<dbReference type="Pfam" id="PF08448">
    <property type="entry name" value="PAS_4"/>
    <property type="match status" value="1"/>
</dbReference>
<keyword evidence="4" id="KW-0808">Transferase</keyword>